<evidence type="ECO:0000256" key="1">
    <source>
        <dbReference type="ARBA" id="ARBA00022729"/>
    </source>
</evidence>
<dbReference type="InterPro" id="IPR026444">
    <property type="entry name" value="Secre_tail"/>
</dbReference>
<reference evidence="4 5" key="1">
    <citation type="journal article" date="2012" name="Stand. Genomic Sci.">
        <title>Genome sequence of the orange-pigmented seawater bacterium Owenweeksia hongkongensis type strain (UST20020801(T)).</title>
        <authorList>
            <person name="Riedel T."/>
            <person name="Held B."/>
            <person name="Nolan M."/>
            <person name="Lucas S."/>
            <person name="Lapidus A."/>
            <person name="Tice H."/>
            <person name="Del Rio T.G."/>
            <person name="Cheng J.F."/>
            <person name="Han C."/>
            <person name="Tapia R."/>
            <person name="Goodwin L.A."/>
            <person name="Pitluck S."/>
            <person name="Liolios K."/>
            <person name="Mavromatis K."/>
            <person name="Pagani I."/>
            <person name="Ivanova N."/>
            <person name="Mikhailova N."/>
            <person name="Pati A."/>
            <person name="Chen A."/>
            <person name="Palaniappan K."/>
            <person name="Rohde M."/>
            <person name="Tindall B.J."/>
            <person name="Detter J.C."/>
            <person name="Goker M."/>
            <person name="Woyke T."/>
            <person name="Bristow J."/>
            <person name="Eisen J.A."/>
            <person name="Markowitz V."/>
            <person name="Hugenholtz P."/>
            <person name="Klenk H.P."/>
            <person name="Kyrpides N.C."/>
        </authorList>
    </citation>
    <scope>NUCLEOTIDE SEQUENCE</scope>
    <source>
        <strain evidence="5">DSM 17368 / JCM 12287 / NRRL B-23963</strain>
    </source>
</reference>
<sequence length="513" mass="56274">MKKLLILLVFGLSLTSTFGSHMAGGDIWYEYAGDSLYPHRYNVFIKLYRNRVNAATLCSGGPCTINICISSSCFPSQNVVATLVPYIPQSGSDTTSGSVNGSILTPEFNDCSDPMSASPATEQYLFKGQVDLGGICSDYEFGYSLCCRNVSDNLVNSTSLDFKLIAKLNNTLGHNSSPKFITPGSKSLCINTAYSWPQTATEPDGDSVYYAFRTPLDGTGCGTLPEYCAFAPGFNEQNPMTTFGPMILNPITGDLNFTPAAVEVVTFKVNAFEYRFTSTGQPILIGESSRDVQLPITGNCGTPPQEWLAISKDTNAAPVLKCNDSSVTVFLDQLIYTNSIATDGTDFSLLNSVGDILPIISAEAKSLNGQSLKTNQIKLTLHQPIMYNDILQLKIRLGSDLNTLMSTCGYEIDEGDSLILKVEDCTTSISLDELNFNYFSTYPNPTNDLINFQYTKSAKHVSLEVLDFTGRIVLQNNFIKLPENISVKHLPQGIYFIRISTKEWTETKQFEKL</sequence>
<dbReference type="AlphaFoldDB" id="G8R3D5"/>
<proteinExistence type="predicted"/>
<gene>
    <name evidence="4" type="ordered locus">Oweho_0946</name>
</gene>
<dbReference type="Proteomes" id="UP000005631">
    <property type="component" value="Chromosome"/>
</dbReference>
<dbReference type="RefSeq" id="WP_014201317.1">
    <property type="nucleotide sequence ID" value="NC_016599.1"/>
</dbReference>
<evidence type="ECO:0000259" key="3">
    <source>
        <dbReference type="Pfam" id="PF18962"/>
    </source>
</evidence>
<feature type="domain" description="Secretion system C-terminal sorting" evidence="3">
    <location>
        <begin position="442"/>
        <end position="508"/>
    </location>
</feature>
<dbReference type="NCBIfam" id="TIGR04183">
    <property type="entry name" value="Por_Secre_tail"/>
    <property type="match status" value="1"/>
</dbReference>
<feature type="chain" id="PRO_5003515565" description="Secretion system C-terminal sorting domain-containing protein" evidence="2">
    <location>
        <begin position="23"/>
        <end position="513"/>
    </location>
</feature>
<evidence type="ECO:0000313" key="5">
    <source>
        <dbReference type="Proteomes" id="UP000005631"/>
    </source>
</evidence>
<evidence type="ECO:0000313" key="4">
    <source>
        <dbReference type="EMBL" id="AEV31956.1"/>
    </source>
</evidence>
<name>G8R3D5_OWEHD</name>
<keyword evidence="5" id="KW-1185">Reference proteome</keyword>
<dbReference type="KEGG" id="oho:Oweho_0946"/>
<protein>
    <recommendedName>
        <fullName evidence="3">Secretion system C-terminal sorting domain-containing protein</fullName>
    </recommendedName>
</protein>
<dbReference type="OrthoDB" id="1352671at2"/>
<feature type="signal peptide" evidence="2">
    <location>
        <begin position="1"/>
        <end position="22"/>
    </location>
</feature>
<accession>G8R3D5</accession>
<dbReference type="Pfam" id="PF18962">
    <property type="entry name" value="Por_Secre_tail"/>
    <property type="match status" value="1"/>
</dbReference>
<dbReference type="EMBL" id="CP003156">
    <property type="protein sequence ID" value="AEV31956.1"/>
    <property type="molecule type" value="Genomic_DNA"/>
</dbReference>
<dbReference type="eggNOG" id="COG2132">
    <property type="taxonomic scope" value="Bacteria"/>
</dbReference>
<dbReference type="STRING" id="926562.Oweho_0946"/>
<keyword evidence="1 2" id="KW-0732">Signal</keyword>
<evidence type="ECO:0000256" key="2">
    <source>
        <dbReference type="SAM" id="SignalP"/>
    </source>
</evidence>
<dbReference type="HOGENOM" id="CLU_526613_0_0_10"/>
<organism evidence="4 5">
    <name type="scientific">Owenweeksia hongkongensis (strain DSM 17368 / CIP 108786 / JCM 12287 / NRRL B-23963 / UST20020801)</name>
    <dbReference type="NCBI Taxonomy" id="926562"/>
    <lineage>
        <taxon>Bacteria</taxon>
        <taxon>Pseudomonadati</taxon>
        <taxon>Bacteroidota</taxon>
        <taxon>Flavobacteriia</taxon>
        <taxon>Flavobacteriales</taxon>
        <taxon>Owenweeksiaceae</taxon>
        <taxon>Owenweeksia</taxon>
    </lineage>
</organism>